<protein>
    <submittedName>
        <fullName evidence="1">Uncharacterized protein</fullName>
    </submittedName>
</protein>
<comment type="caution">
    <text evidence="1">The sequence shown here is derived from an EMBL/GenBank/DDBJ whole genome shotgun (WGS) entry which is preliminary data.</text>
</comment>
<reference evidence="1 2" key="1">
    <citation type="submission" date="2019-02" db="EMBL/GenBank/DDBJ databases">
        <title>Deep-cultivation of Planctomycetes and their phenomic and genomic characterization uncovers novel biology.</title>
        <authorList>
            <person name="Wiegand S."/>
            <person name="Jogler M."/>
            <person name="Boedeker C."/>
            <person name="Pinto D."/>
            <person name="Vollmers J."/>
            <person name="Rivas-Marin E."/>
            <person name="Kohn T."/>
            <person name="Peeters S.H."/>
            <person name="Heuer A."/>
            <person name="Rast P."/>
            <person name="Oberbeckmann S."/>
            <person name="Bunk B."/>
            <person name="Jeske O."/>
            <person name="Meyerdierks A."/>
            <person name="Storesund J.E."/>
            <person name="Kallscheuer N."/>
            <person name="Luecker S."/>
            <person name="Lage O.M."/>
            <person name="Pohl T."/>
            <person name="Merkel B.J."/>
            <person name="Hornburger P."/>
            <person name="Mueller R.-W."/>
            <person name="Bruemmer F."/>
            <person name="Labrenz M."/>
            <person name="Spormann A.M."/>
            <person name="Op Den Camp H."/>
            <person name="Overmann J."/>
            <person name="Amann R."/>
            <person name="Jetten M.S.M."/>
            <person name="Mascher T."/>
            <person name="Medema M.H."/>
            <person name="Devos D.P."/>
            <person name="Kaster A.-K."/>
            <person name="Ovreas L."/>
            <person name="Rohde M."/>
            <person name="Galperin M.Y."/>
            <person name="Jogler C."/>
        </authorList>
    </citation>
    <scope>NUCLEOTIDE SEQUENCE [LARGE SCALE GENOMIC DNA]</scope>
    <source>
        <strain evidence="1 2">Pan54</strain>
    </source>
</reference>
<organism evidence="1 2">
    <name type="scientific">Rubinisphaera italica</name>
    <dbReference type="NCBI Taxonomy" id="2527969"/>
    <lineage>
        <taxon>Bacteria</taxon>
        <taxon>Pseudomonadati</taxon>
        <taxon>Planctomycetota</taxon>
        <taxon>Planctomycetia</taxon>
        <taxon>Planctomycetales</taxon>
        <taxon>Planctomycetaceae</taxon>
        <taxon>Rubinisphaera</taxon>
    </lineage>
</organism>
<gene>
    <name evidence="1" type="ORF">Pan54_53190</name>
</gene>
<accession>A0A5C5XNT6</accession>
<name>A0A5C5XNT6_9PLAN</name>
<dbReference type="EMBL" id="SJPG01000001">
    <property type="protein sequence ID" value="TWT64554.1"/>
    <property type="molecule type" value="Genomic_DNA"/>
</dbReference>
<keyword evidence="2" id="KW-1185">Reference proteome</keyword>
<proteinExistence type="predicted"/>
<evidence type="ECO:0000313" key="1">
    <source>
        <dbReference type="EMBL" id="TWT64554.1"/>
    </source>
</evidence>
<sequence length="36" mass="4039">MSITRSLKLLIYLVSIIISHGTHADAQEIGNDKDRE</sequence>
<dbReference type="AlphaFoldDB" id="A0A5C5XNT6"/>
<evidence type="ECO:0000313" key="2">
    <source>
        <dbReference type="Proteomes" id="UP000316095"/>
    </source>
</evidence>
<dbReference type="Proteomes" id="UP000316095">
    <property type="component" value="Unassembled WGS sequence"/>
</dbReference>